<gene>
    <name evidence="2" type="ORF">EZS28_004690</name>
</gene>
<dbReference type="InterPro" id="IPR016024">
    <property type="entry name" value="ARM-type_fold"/>
</dbReference>
<dbReference type="AlphaFoldDB" id="A0A5J4X006"/>
<dbReference type="InterPro" id="IPR056282">
    <property type="entry name" value="MROH2B-like_N_HEAT"/>
</dbReference>
<comment type="caution">
    <text evidence="2">The sequence shown here is derived from an EMBL/GenBank/DDBJ whole genome shotgun (WGS) entry which is preliminary data.</text>
</comment>
<proteinExistence type="predicted"/>
<evidence type="ECO:0000259" key="1">
    <source>
        <dbReference type="Pfam" id="PF23221"/>
    </source>
</evidence>
<evidence type="ECO:0000313" key="2">
    <source>
        <dbReference type="EMBL" id="KAA6399779.1"/>
    </source>
</evidence>
<dbReference type="Gene3D" id="1.25.10.10">
    <property type="entry name" value="Leucine-rich Repeat Variant"/>
    <property type="match status" value="1"/>
</dbReference>
<evidence type="ECO:0000313" key="3">
    <source>
        <dbReference type="Proteomes" id="UP000324800"/>
    </source>
</evidence>
<dbReference type="SUPFAM" id="SSF48371">
    <property type="entry name" value="ARM repeat"/>
    <property type="match status" value="1"/>
</dbReference>
<accession>A0A5J4X006</accession>
<name>A0A5J4X006_9EUKA</name>
<reference evidence="2 3" key="1">
    <citation type="submission" date="2019-03" db="EMBL/GenBank/DDBJ databases">
        <title>Single cell metagenomics reveals metabolic interactions within the superorganism composed of flagellate Streblomastix strix and complex community of Bacteroidetes bacteria on its surface.</title>
        <authorList>
            <person name="Treitli S.C."/>
            <person name="Kolisko M."/>
            <person name="Husnik F."/>
            <person name="Keeling P."/>
            <person name="Hampl V."/>
        </authorList>
    </citation>
    <scope>NUCLEOTIDE SEQUENCE [LARGE SCALE GENOMIC DNA]</scope>
    <source>
        <strain evidence="2">ST1C</strain>
    </source>
</reference>
<dbReference type="OrthoDB" id="1884734at2759"/>
<dbReference type="Proteomes" id="UP000324800">
    <property type="component" value="Unassembled WGS sequence"/>
</dbReference>
<organism evidence="2 3">
    <name type="scientific">Streblomastix strix</name>
    <dbReference type="NCBI Taxonomy" id="222440"/>
    <lineage>
        <taxon>Eukaryota</taxon>
        <taxon>Metamonada</taxon>
        <taxon>Preaxostyla</taxon>
        <taxon>Oxymonadida</taxon>
        <taxon>Streblomastigidae</taxon>
        <taxon>Streblomastix</taxon>
    </lineage>
</organism>
<sequence length="832" mass="93909">MLNETLSALISTAGDVEDVVRQSVKLSLNSIGRHTPQQVITQICFAICTQNIYPAQKSLLMEILEKIVRENILSLKSEDIDTIIQFSMNEICLDIEVLDHKRQAVKIFAAASNLYPQLCYEEVLKRIPPQQTTSQVSFNENVIYALNEFTQRNPDFIFNRLKLIFDRIIPSFSSIKNNHQKQILSEAFGNFAEAITFVCRKGNTLEKGTHSEDNRNVYQKANQIHQLDSNSISSVIQPSNLTSSLYSIVYNLESLYGFTDSHPTNQFETEMDIVFDMLQGSWSSNFGTGGSERCRLSCLWSIGKVAKLVSSRSLSASLTKLIPLFLQYLKKDEPILRFSASVALHGVISSALKLKPQDVQPYIQQLLQVIFSTIIQLPVLNPTAFIFPPQQAKWDQLVTRIASGGEQQLLPDEMGFEEDTFDSYETNNDKKEEEQNDEQNGGLEKEIIVERQQEFILRRMEERSGIGIGVKQKIEGAKNILEPITDAAVLDTQQRTSLELHALICRIAHSYVEDTTSFILKHLDKTLGAQRAITIGIMAHMVSLLGIHIEPKKTQIFSSLSSSLNDGSLCVRFALVQLTLALSRNGILDDTNWEALIRVIIMAAGSPFGWGTTNNNLDSQQNRYYSKEDNVTQTGTNSFQNNGALLPISQYLAFEQSRFNEKRITSTGKNINLFSSQQEIDQQLTRGVPNLQTLQSFASDTLYEIIAYHTAARNQLWPCLFQYLFDPTAASSLPVVLTALLRLVISRKQRLGNRWGLMWNPHDIQTDCRITLPSLALIRVLMPGINKIFSEQTKLDEITVIDHLRCINRSRALTCSIVVISENIKQHRPFSN</sequence>
<dbReference type="InterPro" id="IPR011989">
    <property type="entry name" value="ARM-like"/>
</dbReference>
<protein>
    <recommendedName>
        <fullName evidence="1">MROH2B-like N-terminal HEAT-repeats domain-containing protein</fullName>
    </recommendedName>
</protein>
<feature type="domain" description="MROH2B-like N-terminal HEAT-repeats" evidence="1">
    <location>
        <begin position="28"/>
        <end position="203"/>
    </location>
</feature>
<dbReference type="EMBL" id="SNRW01000683">
    <property type="protein sequence ID" value="KAA6399779.1"/>
    <property type="molecule type" value="Genomic_DNA"/>
</dbReference>
<dbReference type="Pfam" id="PF23221">
    <property type="entry name" value="HEAT_MROH2B_1st"/>
    <property type="match status" value="1"/>
</dbReference>